<evidence type="ECO:0000256" key="3">
    <source>
        <dbReference type="ARBA" id="ARBA00022630"/>
    </source>
</evidence>
<dbReference type="GO" id="GO:0004791">
    <property type="term" value="F:thioredoxin-disulfide reductase (NADPH) activity"/>
    <property type="evidence" value="ECO:0007669"/>
    <property type="project" value="InterPro"/>
</dbReference>
<keyword evidence="13" id="KW-1185">Reference proteome</keyword>
<comment type="cofactor">
    <cofactor evidence="1">
        <name>FAD</name>
        <dbReference type="ChEBI" id="CHEBI:57692"/>
    </cofactor>
</comment>
<dbReference type="GeneID" id="94195559"/>
<evidence type="ECO:0000256" key="2">
    <source>
        <dbReference type="ARBA" id="ARBA00007532"/>
    </source>
</evidence>
<evidence type="ECO:0000256" key="4">
    <source>
        <dbReference type="ARBA" id="ARBA00022827"/>
    </source>
</evidence>
<evidence type="ECO:0000256" key="7">
    <source>
        <dbReference type="ARBA" id="ARBA00023157"/>
    </source>
</evidence>
<dbReference type="Pfam" id="PF02852">
    <property type="entry name" value="Pyr_redox_dim"/>
    <property type="match status" value="1"/>
</dbReference>
<evidence type="ECO:0000259" key="10">
    <source>
        <dbReference type="Pfam" id="PF02852"/>
    </source>
</evidence>
<keyword evidence="4 9" id="KW-0274">FAD</keyword>
<dbReference type="NCBIfam" id="TIGR01438">
    <property type="entry name" value="TGR"/>
    <property type="match status" value="1"/>
</dbReference>
<reference evidence="12 13" key="1">
    <citation type="submission" date="2021-06" db="EMBL/GenBank/DDBJ databases">
        <title>Genome sequence of Babesia caballi.</title>
        <authorList>
            <person name="Yamagishi J."/>
            <person name="Kidaka T."/>
            <person name="Ochi A."/>
        </authorList>
    </citation>
    <scope>NUCLEOTIDE SEQUENCE [LARGE SCALE GENOMIC DNA]</scope>
    <source>
        <strain evidence="12">USDA-D6B2</strain>
    </source>
</reference>
<protein>
    <submittedName>
        <fullName evidence="12">Thioredoxin reductase</fullName>
    </submittedName>
</protein>
<dbReference type="GO" id="GO:0005829">
    <property type="term" value="C:cytosol"/>
    <property type="evidence" value="ECO:0007669"/>
    <property type="project" value="TreeGrafter"/>
</dbReference>
<keyword evidence="8 9" id="KW-0676">Redox-active center</keyword>
<dbReference type="InterPro" id="IPR023753">
    <property type="entry name" value="FAD/NAD-binding_dom"/>
</dbReference>
<feature type="domain" description="Pyridine nucleotide-disulphide oxidoreductase dimerisation" evidence="10">
    <location>
        <begin position="460"/>
        <end position="579"/>
    </location>
</feature>
<keyword evidence="5" id="KW-0521">NADP</keyword>
<evidence type="ECO:0000313" key="13">
    <source>
        <dbReference type="Proteomes" id="UP001497744"/>
    </source>
</evidence>
<name>A0AAV4LV80_BABCB</name>
<keyword evidence="3 9" id="KW-0285">Flavoprotein</keyword>
<evidence type="ECO:0000256" key="8">
    <source>
        <dbReference type="ARBA" id="ARBA00023284"/>
    </source>
</evidence>
<evidence type="ECO:0000256" key="1">
    <source>
        <dbReference type="ARBA" id="ARBA00001974"/>
    </source>
</evidence>
<keyword evidence="7" id="KW-1015">Disulfide bond</keyword>
<dbReference type="SUPFAM" id="SSF55424">
    <property type="entry name" value="FAD/NAD-linked reductases, dimerisation (C-terminal) domain"/>
    <property type="match status" value="1"/>
</dbReference>
<dbReference type="GO" id="GO:0005739">
    <property type="term" value="C:mitochondrion"/>
    <property type="evidence" value="ECO:0007669"/>
    <property type="project" value="TreeGrafter"/>
</dbReference>
<dbReference type="GO" id="GO:0045454">
    <property type="term" value="P:cell redox homeostasis"/>
    <property type="evidence" value="ECO:0007669"/>
    <property type="project" value="InterPro"/>
</dbReference>
<proteinExistence type="inferred from homology"/>
<dbReference type="InterPro" id="IPR046952">
    <property type="entry name" value="GSHR/TRXR-like"/>
</dbReference>
<dbReference type="GO" id="GO:0050660">
    <property type="term" value="F:flavin adenine dinucleotide binding"/>
    <property type="evidence" value="ECO:0007669"/>
    <property type="project" value="InterPro"/>
</dbReference>
<dbReference type="PRINTS" id="PR00411">
    <property type="entry name" value="PNDRDTASEI"/>
</dbReference>
<dbReference type="RefSeq" id="XP_067716147.1">
    <property type="nucleotide sequence ID" value="XM_067860046.1"/>
</dbReference>
<dbReference type="PANTHER" id="PTHR42737:SF2">
    <property type="entry name" value="GLUTATHIONE REDUCTASE"/>
    <property type="match status" value="1"/>
</dbReference>
<dbReference type="GO" id="GO:0034599">
    <property type="term" value="P:cellular response to oxidative stress"/>
    <property type="evidence" value="ECO:0007669"/>
    <property type="project" value="TreeGrafter"/>
</dbReference>
<dbReference type="InterPro" id="IPR004099">
    <property type="entry name" value="Pyr_nucl-diS_OxRdtase_dimer"/>
</dbReference>
<sequence>MPSPLHPPFGVWKAGINAFFHRPKLRVFGSHVRYVFVSRVMMRRPSLLALLTAAAPRVLFSCSYLLTRSGFARCATAPTAGAASHNFISSFSLTGAAGTADMKRPTETMDVETYDFAVIGGGSGGLAAAKEASRLGAKTVLFDYVRPTAHGTKWKLGGTCVNVGCIPKKLFHYAGLLGHSEHDRVALGYTPSDGKHNWHQLVQTVQNYVKQLNFSYTSGLMSAKVKYINAHATLVDRNTIQFTLNNQATQIRAKHVLLAVGKRPSIPKEVKGAYEYAITSDDLMSLKNPPGKTLVVGASYVALECAGFLTGMGFDVTVAVRSILLRGFDRQCVEKVEELMEAVGTKFMRGVLPTSITKLDSGKLEVTFTDGSTSQYDTVMYATGRIPDSTFEDLKALGVELSESGSIVAVDGKTNVENVYAVGDIVEGMPALAPVALKDGEMLARRIFGNSDKKFEREVVPVCVYTPTEYASCGLTEEEAVERYGDVDVYLSEFTSLEHSAVHREKVESVRADEMDVYMPPSCLSKLICKKDGTVIGVHFVGPNAGEVMQGMCLAVRLGAKKQDFDDTIGIHPTDAESFMGLTVTKASGESWVAAGGCGGGRCG</sequence>
<accession>A0AAV4LV80</accession>
<dbReference type="InterPro" id="IPR006338">
    <property type="entry name" value="Thioredoxin/glutathione_Rdtase"/>
</dbReference>
<dbReference type="PROSITE" id="PS00076">
    <property type="entry name" value="PYRIDINE_REDOX_1"/>
    <property type="match status" value="1"/>
</dbReference>
<gene>
    <name evidence="12" type="ORF">BcabD6B2_35130</name>
</gene>
<dbReference type="EMBL" id="BPLF01000003">
    <property type="protein sequence ID" value="GIX64078.1"/>
    <property type="molecule type" value="Genomic_DNA"/>
</dbReference>
<keyword evidence="6 9" id="KW-0560">Oxidoreductase</keyword>
<dbReference type="FunFam" id="3.50.50.60:FF:000012">
    <property type="entry name" value="Thioredoxin reductase 1, cytoplasmic"/>
    <property type="match status" value="1"/>
</dbReference>
<dbReference type="Gene3D" id="3.50.50.60">
    <property type="entry name" value="FAD/NAD(P)-binding domain"/>
    <property type="match status" value="1"/>
</dbReference>
<organism evidence="12 13">
    <name type="scientific">Babesia caballi</name>
    <dbReference type="NCBI Taxonomy" id="5871"/>
    <lineage>
        <taxon>Eukaryota</taxon>
        <taxon>Sar</taxon>
        <taxon>Alveolata</taxon>
        <taxon>Apicomplexa</taxon>
        <taxon>Aconoidasida</taxon>
        <taxon>Piroplasmida</taxon>
        <taxon>Babesiidae</taxon>
        <taxon>Babesia</taxon>
    </lineage>
</organism>
<dbReference type="InterPro" id="IPR016156">
    <property type="entry name" value="FAD/NAD-linked_Rdtase_dimer_sf"/>
</dbReference>
<dbReference type="AlphaFoldDB" id="A0AAV4LV80"/>
<feature type="domain" description="FAD/NAD(P)-binding" evidence="11">
    <location>
        <begin position="114"/>
        <end position="440"/>
    </location>
</feature>
<dbReference type="PRINTS" id="PR00368">
    <property type="entry name" value="FADPNR"/>
</dbReference>
<evidence type="ECO:0000256" key="9">
    <source>
        <dbReference type="RuleBase" id="RU003691"/>
    </source>
</evidence>
<comment type="caution">
    <text evidence="12">The sequence shown here is derived from an EMBL/GenBank/DDBJ whole genome shotgun (WGS) entry which is preliminary data.</text>
</comment>
<comment type="similarity">
    <text evidence="2 9">Belongs to the class-I pyridine nucleotide-disulfide oxidoreductase family.</text>
</comment>
<dbReference type="InterPro" id="IPR036188">
    <property type="entry name" value="FAD/NAD-bd_sf"/>
</dbReference>
<dbReference type="GO" id="GO:0004362">
    <property type="term" value="F:glutathione-disulfide reductase (NADPH) activity"/>
    <property type="evidence" value="ECO:0007669"/>
    <property type="project" value="TreeGrafter"/>
</dbReference>
<dbReference type="InterPro" id="IPR012999">
    <property type="entry name" value="Pyr_OxRdtase_I_AS"/>
</dbReference>
<dbReference type="GO" id="GO:0006749">
    <property type="term" value="P:glutathione metabolic process"/>
    <property type="evidence" value="ECO:0007669"/>
    <property type="project" value="TreeGrafter"/>
</dbReference>
<evidence type="ECO:0000313" key="12">
    <source>
        <dbReference type="EMBL" id="GIX64078.1"/>
    </source>
</evidence>
<evidence type="ECO:0000256" key="5">
    <source>
        <dbReference type="ARBA" id="ARBA00022857"/>
    </source>
</evidence>
<dbReference type="SUPFAM" id="SSF51905">
    <property type="entry name" value="FAD/NAD(P)-binding domain"/>
    <property type="match status" value="1"/>
</dbReference>
<dbReference type="Proteomes" id="UP001497744">
    <property type="component" value="Unassembled WGS sequence"/>
</dbReference>
<evidence type="ECO:0000259" key="11">
    <source>
        <dbReference type="Pfam" id="PF07992"/>
    </source>
</evidence>
<dbReference type="Pfam" id="PF07992">
    <property type="entry name" value="Pyr_redox_2"/>
    <property type="match status" value="1"/>
</dbReference>
<evidence type="ECO:0000256" key="6">
    <source>
        <dbReference type="ARBA" id="ARBA00023002"/>
    </source>
</evidence>
<dbReference type="PANTHER" id="PTHR42737">
    <property type="entry name" value="GLUTATHIONE REDUCTASE"/>
    <property type="match status" value="1"/>
</dbReference>